<evidence type="ECO:0000256" key="3">
    <source>
        <dbReference type="ARBA" id="ARBA00023163"/>
    </source>
</evidence>
<dbReference type="Proteomes" id="UP000298159">
    <property type="component" value="Unassembled WGS sequence"/>
</dbReference>
<dbReference type="GeneID" id="95450249"/>
<dbReference type="InterPro" id="IPR012318">
    <property type="entry name" value="HTH_CRP"/>
</dbReference>
<evidence type="ECO:0000259" key="4">
    <source>
        <dbReference type="PROSITE" id="PS50042"/>
    </source>
</evidence>
<dbReference type="SUPFAM" id="SSF46785">
    <property type="entry name" value="Winged helix' DNA-binding domain"/>
    <property type="match status" value="1"/>
</dbReference>
<evidence type="ECO:0000256" key="1">
    <source>
        <dbReference type="ARBA" id="ARBA00023015"/>
    </source>
</evidence>
<reference evidence="6 7" key="1">
    <citation type="submission" date="2019-04" db="EMBL/GenBank/DDBJ databases">
        <title>Streptomyces sp. nov. Bv016 isolated from bark of Buahinia variegata.</title>
        <authorList>
            <person name="Kanchanasin P."/>
            <person name="Tanasupawat S."/>
            <person name="Yuki M."/>
            <person name="Kudo T."/>
        </authorList>
    </citation>
    <scope>NUCLEOTIDE SEQUENCE [LARGE SCALE GENOMIC DNA]</scope>
    <source>
        <strain evidence="6 7">Bv016</strain>
    </source>
</reference>
<dbReference type="SMART" id="SM00100">
    <property type="entry name" value="cNMP"/>
    <property type="match status" value="1"/>
</dbReference>
<dbReference type="GO" id="GO:0003677">
    <property type="term" value="F:DNA binding"/>
    <property type="evidence" value="ECO:0007669"/>
    <property type="project" value="UniProtKB-KW"/>
</dbReference>
<dbReference type="GO" id="GO:0003700">
    <property type="term" value="F:DNA-binding transcription factor activity"/>
    <property type="evidence" value="ECO:0007669"/>
    <property type="project" value="TreeGrafter"/>
</dbReference>
<dbReference type="PANTHER" id="PTHR24567">
    <property type="entry name" value="CRP FAMILY TRANSCRIPTIONAL REGULATORY PROTEIN"/>
    <property type="match status" value="1"/>
</dbReference>
<evidence type="ECO:0000256" key="2">
    <source>
        <dbReference type="ARBA" id="ARBA00023125"/>
    </source>
</evidence>
<dbReference type="SUPFAM" id="SSF51206">
    <property type="entry name" value="cAMP-binding domain-like"/>
    <property type="match status" value="1"/>
</dbReference>
<keyword evidence="2" id="KW-0238">DNA-binding</keyword>
<dbReference type="Gene3D" id="2.60.120.10">
    <property type="entry name" value="Jelly Rolls"/>
    <property type="match status" value="1"/>
</dbReference>
<keyword evidence="3" id="KW-0804">Transcription</keyword>
<dbReference type="InterPro" id="IPR018490">
    <property type="entry name" value="cNMP-bd_dom_sf"/>
</dbReference>
<dbReference type="CDD" id="cd00038">
    <property type="entry name" value="CAP_ED"/>
    <property type="match status" value="1"/>
</dbReference>
<dbReference type="InterPro" id="IPR014710">
    <property type="entry name" value="RmlC-like_jellyroll"/>
</dbReference>
<dbReference type="InterPro" id="IPR036390">
    <property type="entry name" value="WH_DNA-bd_sf"/>
</dbReference>
<feature type="domain" description="Cyclic nucleotide-binding" evidence="4">
    <location>
        <begin position="8"/>
        <end position="97"/>
    </location>
</feature>
<feature type="domain" description="HTH crp-type" evidence="5">
    <location>
        <begin position="140"/>
        <end position="213"/>
    </location>
</feature>
<dbReference type="Pfam" id="PF13545">
    <property type="entry name" value="HTH_Crp_2"/>
    <property type="match status" value="1"/>
</dbReference>
<dbReference type="GO" id="GO:0005829">
    <property type="term" value="C:cytosol"/>
    <property type="evidence" value="ECO:0007669"/>
    <property type="project" value="TreeGrafter"/>
</dbReference>
<evidence type="ECO:0000313" key="7">
    <source>
        <dbReference type="Proteomes" id="UP000298159"/>
    </source>
</evidence>
<comment type="caution">
    <text evidence="6">The sequence shown here is derived from an EMBL/GenBank/DDBJ whole genome shotgun (WGS) entry which is preliminary data.</text>
</comment>
<dbReference type="InterPro" id="IPR036388">
    <property type="entry name" value="WH-like_DNA-bd_sf"/>
</dbReference>
<keyword evidence="7" id="KW-1185">Reference proteome</keyword>
<dbReference type="Gene3D" id="1.10.10.10">
    <property type="entry name" value="Winged helix-like DNA-binding domain superfamily/Winged helix DNA-binding domain"/>
    <property type="match status" value="1"/>
</dbReference>
<dbReference type="PROSITE" id="PS51063">
    <property type="entry name" value="HTH_CRP_2"/>
    <property type="match status" value="1"/>
</dbReference>
<evidence type="ECO:0000259" key="5">
    <source>
        <dbReference type="PROSITE" id="PS51063"/>
    </source>
</evidence>
<accession>A0A4Z1D095</accession>
<name>A0A4Z1D095_9ACTN</name>
<dbReference type="AlphaFoldDB" id="A0A4Z1D095"/>
<dbReference type="RefSeq" id="WP_135787391.1">
    <property type="nucleotide sequence ID" value="NZ_SRRT01000006.1"/>
</dbReference>
<evidence type="ECO:0000313" key="6">
    <source>
        <dbReference type="EMBL" id="TGN74826.1"/>
    </source>
</evidence>
<dbReference type="PANTHER" id="PTHR24567:SF68">
    <property type="entry name" value="DNA-BINDING TRANSCRIPTIONAL DUAL REGULATOR CRP"/>
    <property type="match status" value="1"/>
</dbReference>
<dbReference type="Pfam" id="PF00027">
    <property type="entry name" value="cNMP_binding"/>
    <property type="match status" value="1"/>
</dbReference>
<dbReference type="SMART" id="SM00419">
    <property type="entry name" value="HTH_CRP"/>
    <property type="match status" value="1"/>
</dbReference>
<gene>
    <name evidence="6" type="ORF">E5083_21930</name>
</gene>
<sequence>MANEAHSITDVLREDQRQALHDRGVEVRFPEGQTIFWEGQPSRSVLVIEHGHIKVTRRAADGTEVILAVRGPGEVMGDEGVLMGEVRSASVTAITEVAGVDIAADSLLSFIEEERLWPVMYKAAVWRRRESDQQAVLARMGVKNRLARWLLELAAEFGSLRGEDWVLDVPVSQNDLANRIGASRDAVAIALRQLREQGLVSTGRRQITLHDLEGLRRLTV</sequence>
<dbReference type="PROSITE" id="PS50042">
    <property type="entry name" value="CNMP_BINDING_3"/>
    <property type="match status" value="1"/>
</dbReference>
<dbReference type="EMBL" id="SRRT01000006">
    <property type="protein sequence ID" value="TGN74826.1"/>
    <property type="molecule type" value="Genomic_DNA"/>
</dbReference>
<proteinExistence type="predicted"/>
<keyword evidence="1" id="KW-0805">Transcription regulation</keyword>
<dbReference type="InterPro" id="IPR050397">
    <property type="entry name" value="Env_Response_Regulators"/>
</dbReference>
<organism evidence="6 7">
    <name type="scientific">Streptomyces bauhiniae</name>
    <dbReference type="NCBI Taxonomy" id="2340725"/>
    <lineage>
        <taxon>Bacteria</taxon>
        <taxon>Bacillati</taxon>
        <taxon>Actinomycetota</taxon>
        <taxon>Actinomycetes</taxon>
        <taxon>Kitasatosporales</taxon>
        <taxon>Streptomycetaceae</taxon>
        <taxon>Streptomyces</taxon>
    </lineage>
</organism>
<dbReference type="InterPro" id="IPR000595">
    <property type="entry name" value="cNMP-bd_dom"/>
</dbReference>
<protein>
    <submittedName>
        <fullName evidence="6">Crp/Fnr family transcriptional regulator</fullName>
    </submittedName>
</protein>